<dbReference type="Proteomes" id="UP000708208">
    <property type="component" value="Unassembled WGS sequence"/>
</dbReference>
<name>A0A8J2NSR1_9HEXA</name>
<keyword evidence="2" id="KW-1185">Reference proteome</keyword>
<reference evidence="1" key="1">
    <citation type="submission" date="2021-06" db="EMBL/GenBank/DDBJ databases">
        <authorList>
            <person name="Hodson N. C."/>
            <person name="Mongue J. A."/>
            <person name="Jaron S. K."/>
        </authorList>
    </citation>
    <scope>NUCLEOTIDE SEQUENCE</scope>
</reference>
<feature type="non-terminal residue" evidence="1">
    <location>
        <position position="1"/>
    </location>
</feature>
<gene>
    <name evidence="1" type="ORF">AFUS01_LOCUS9028</name>
</gene>
<sequence length="74" mass="8525">ESYLRNLDRVYRIRCVQCTFHGTTDYSDLHVVSAFVLTVERASLWIIESNGFDLDKGGSVTLRERSLCRMPLTI</sequence>
<evidence type="ECO:0000313" key="2">
    <source>
        <dbReference type="Proteomes" id="UP000708208"/>
    </source>
</evidence>
<organism evidence="1 2">
    <name type="scientific">Allacma fusca</name>
    <dbReference type="NCBI Taxonomy" id="39272"/>
    <lineage>
        <taxon>Eukaryota</taxon>
        <taxon>Metazoa</taxon>
        <taxon>Ecdysozoa</taxon>
        <taxon>Arthropoda</taxon>
        <taxon>Hexapoda</taxon>
        <taxon>Collembola</taxon>
        <taxon>Symphypleona</taxon>
        <taxon>Sminthuridae</taxon>
        <taxon>Allacma</taxon>
    </lineage>
</organism>
<evidence type="ECO:0000313" key="1">
    <source>
        <dbReference type="EMBL" id="CAG7719718.1"/>
    </source>
</evidence>
<protein>
    <submittedName>
        <fullName evidence="1">Uncharacterized protein</fullName>
    </submittedName>
</protein>
<comment type="caution">
    <text evidence="1">The sequence shown here is derived from an EMBL/GenBank/DDBJ whole genome shotgun (WGS) entry which is preliminary data.</text>
</comment>
<dbReference type="AlphaFoldDB" id="A0A8J2NSR1"/>
<accession>A0A8J2NSR1</accession>
<dbReference type="EMBL" id="CAJVCH010064052">
    <property type="protein sequence ID" value="CAG7719718.1"/>
    <property type="molecule type" value="Genomic_DNA"/>
</dbReference>
<proteinExistence type="predicted"/>